<keyword evidence="6 10" id="KW-0346">Stress response</keyword>
<dbReference type="InterPro" id="IPR001305">
    <property type="entry name" value="HSP_DnaJ_Cys-rich_dom"/>
</dbReference>
<dbReference type="GO" id="GO:0009408">
    <property type="term" value="P:response to heat"/>
    <property type="evidence" value="ECO:0007669"/>
    <property type="project" value="InterPro"/>
</dbReference>
<comment type="domain">
    <text evidence="10">The J domain is necessary and sufficient to stimulate DnaK ATPase activity. Zinc center 1 plays an important role in the autonomous, DnaK-independent chaperone activity of DnaJ. Zinc center 2 is essential for interaction with DnaK and for DnaJ activity.</text>
</comment>
<dbReference type="CDD" id="cd10719">
    <property type="entry name" value="DnaJ_zf"/>
    <property type="match status" value="1"/>
</dbReference>
<dbReference type="PROSITE" id="PS51188">
    <property type="entry name" value="ZF_CR"/>
    <property type="match status" value="1"/>
</dbReference>
<evidence type="ECO:0000256" key="4">
    <source>
        <dbReference type="ARBA" id="ARBA00022771"/>
    </source>
</evidence>
<dbReference type="GO" id="GO:0005524">
    <property type="term" value="F:ATP binding"/>
    <property type="evidence" value="ECO:0007669"/>
    <property type="project" value="InterPro"/>
</dbReference>
<dbReference type="PROSITE" id="PS50076">
    <property type="entry name" value="DNAJ_2"/>
    <property type="match status" value="1"/>
</dbReference>
<dbReference type="RefSeq" id="WP_148738206.1">
    <property type="nucleotide sequence ID" value="NZ_VSTH01000018.1"/>
</dbReference>
<feature type="repeat" description="CXXCXGXG motif" evidence="10">
    <location>
        <begin position="165"/>
        <end position="172"/>
    </location>
</feature>
<dbReference type="GO" id="GO:0006260">
    <property type="term" value="P:DNA replication"/>
    <property type="evidence" value="ECO:0007669"/>
    <property type="project" value="UniProtKB-KW"/>
</dbReference>
<keyword evidence="2 10" id="KW-0479">Metal-binding</keyword>
<organism evidence="14 15">
    <name type="scientific">Bradyrhizobium hipponense</name>
    <dbReference type="NCBI Taxonomy" id="2605638"/>
    <lineage>
        <taxon>Bacteria</taxon>
        <taxon>Pseudomonadati</taxon>
        <taxon>Pseudomonadota</taxon>
        <taxon>Alphaproteobacteria</taxon>
        <taxon>Hyphomicrobiales</taxon>
        <taxon>Nitrobacteraceae</taxon>
        <taxon>Bradyrhizobium</taxon>
    </lineage>
</organism>
<comment type="subcellular location">
    <subcellularLocation>
        <location evidence="10">Cytoplasm</location>
    </subcellularLocation>
</comment>
<dbReference type="InterPro" id="IPR012724">
    <property type="entry name" value="DnaJ"/>
</dbReference>
<dbReference type="PROSITE" id="PS00636">
    <property type="entry name" value="DNAJ_1"/>
    <property type="match status" value="1"/>
</dbReference>
<dbReference type="Proteomes" id="UP000324797">
    <property type="component" value="Unassembled WGS sequence"/>
</dbReference>
<evidence type="ECO:0000259" key="12">
    <source>
        <dbReference type="PROSITE" id="PS50076"/>
    </source>
</evidence>
<sequence length="364" mass="39729">MAEPRDYYELLGVPQDADKMAIKDAFRQLALKYHPDRNKEPGASERFKEIAQAYAVLSDPKTRAEYDARGYAGVSGFSSEDLFGGINFDDIFGGVGFDFGSRSVFDRLFQHRTTARQGEDIEITVTVPLERVLTGGAEIVHVKRPATCQACKGSGAKVGTKPRTCNKCGGSGQRVRSLGKQGLTLRQIMTCPDCAGSGTILDSPCPECSGIGQVVRNEAITVRIPVGVEDGMTLRVPRRGQPADQLGLPAGDLFVVIRTADDPRFERHGRDLYRIETIDVVDAVLGTDIEVPTLEGRVPAKVEPGTQPDTVLRLRGRGLPQFGGGARGDLYVRVHVHIPQRLSDQQRRLFEQLRATANRKPSSA</sequence>
<dbReference type="SUPFAM" id="SSF57938">
    <property type="entry name" value="DnaJ/Hsp40 cysteine-rich domain"/>
    <property type="match status" value="1"/>
</dbReference>
<accession>A0A5S4YXG0</accession>
<dbReference type="CDD" id="cd06257">
    <property type="entry name" value="DnaJ"/>
    <property type="match status" value="1"/>
</dbReference>
<reference evidence="14 15" key="1">
    <citation type="submission" date="2019-08" db="EMBL/GenBank/DDBJ databases">
        <title>Bradyrhizobium hipponensis sp. nov., a rhizobium isolated from a Lupinus angustifolius root nodule in Tunisia.</title>
        <authorList>
            <person name="Off K."/>
            <person name="Rejili M."/>
            <person name="Mars M."/>
            <person name="Brachmann A."/>
            <person name="Marin M."/>
        </authorList>
    </citation>
    <scope>NUCLEOTIDE SEQUENCE [LARGE SCALE GENOMIC DNA]</scope>
    <source>
        <strain evidence="15">aSej3</strain>
    </source>
</reference>
<evidence type="ECO:0000256" key="7">
    <source>
        <dbReference type="ARBA" id="ARBA00023186"/>
    </source>
</evidence>
<dbReference type="SMART" id="SM00271">
    <property type="entry name" value="DnaJ"/>
    <property type="match status" value="1"/>
</dbReference>
<protein>
    <recommendedName>
        <fullName evidence="9 10">Chaperone protein DnaJ</fullName>
    </recommendedName>
</protein>
<dbReference type="GO" id="GO:0005737">
    <property type="term" value="C:cytoplasm"/>
    <property type="evidence" value="ECO:0007669"/>
    <property type="project" value="UniProtKB-SubCell"/>
</dbReference>
<proteinExistence type="inferred from homology"/>
<dbReference type="GO" id="GO:0051082">
    <property type="term" value="F:unfolded protein binding"/>
    <property type="evidence" value="ECO:0007669"/>
    <property type="project" value="UniProtKB-UniRule"/>
</dbReference>
<dbReference type="InterPro" id="IPR008971">
    <property type="entry name" value="HSP40/DnaJ_pept-bd"/>
</dbReference>
<dbReference type="EMBL" id="VSTH01000018">
    <property type="protein sequence ID" value="TYO67449.1"/>
    <property type="molecule type" value="Genomic_DNA"/>
</dbReference>
<comment type="similarity">
    <text evidence="8 10">Belongs to the DnaJ family.</text>
</comment>
<dbReference type="SUPFAM" id="SSF49493">
    <property type="entry name" value="HSP40/DnaJ peptide-binding domain"/>
    <property type="match status" value="2"/>
</dbReference>
<comment type="subunit">
    <text evidence="10">Homodimer.</text>
</comment>
<keyword evidence="5 10" id="KW-0862">Zinc</keyword>
<feature type="binding site" evidence="10">
    <location>
        <position position="168"/>
    </location>
    <ligand>
        <name>Zn(2+)</name>
        <dbReference type="ChEBI" id="CHEBI:29105"/>
        <label>2</label>
    </ligand>
</feature>
<dbReference type="CDD" id="cd10747">
    <property type="entry name" value="DnaJ_C"/>
    <property type="match status" value="1"/>
</dbReference>
<dbReference type="PANTHER" id="PTHR43096">
    <property type="entry name" value="DNAJ HOMOLOG 1, MITOCHONDRIAL-RELATED"/>
    <property type="match status" value="1"/>
</dbReference>
<name>A0A5S4YXG0_9BRAD</name>
<keyword evidence="10" id="KW-0963">Cytoplasm</keyword>
<feature type="zinc finger region" description="CR-type" evidence="11">
    <location>
        <begin position="135"/>
        <end position="217"/>
    </location>
</feature>
<dbReference type="Pfam" id="PF00684">
    <property type="entry name" value="DnaJ_CXXCXGXG"/>
    <property type="match status" value="1"/>
</dbReference>
<dbReference type="FunFam" id="2.60.260.20:FF:000005">
    <property type="entry name" value="Chaperone protein dnaJ 1, mitochondrial"/>
    <property type="match status" value="1"/>
</dbReference>
<evidence type="ECO:0000313" key="14">
    <source>
        <dbReference type="EMBL" id="TYO67449.1"/>
    </source>
</evidence>
<feature type="binding site" evidence="10">
    <location>
        <position position="151"/>
    </location>
    <ligand>
        <name>Zn(2+)</name>
        <dbReference type="ChEBI" id="CHEBI:29105"/>
        <label>1</label>
    </ligand>
</feature>
<feature type="repeat" description="CXXCXGXG motif" evidence="10">
    <location>
        <begin position="191"/>
        <end position="198"/>
    </location>
</feature>
<keyword evidence="1 10" id="KW-0235">DNA replication</keyword>
<keyword evidence="7 10" id="KW-0143">Chaperone</keyword>
<dbReference type="GO" id="GO:0008270">
    <property type="term" value="F:zinc ion binding"/>
    <property type="evidence" value="ECO:0007669"/>
    <property type="project" value="UniProtKB-UniRule"/>
</dbReference>
<dbReference type="GO" id="GO:0042026">
    <property type="term" value="P:protein refolding"/>
    <property type="evidence" value="ECO:0007669"/>
    <property type="project" value="TreeGrafter"/>
</dbReference>
<keyword evidence="4 10" id="KW-0863">Zinc-finger</keyword>
<feature type="repeat" description="CXXCXGXG motif" evidence="10">
    <location>
        <begin position="148"/>
        <end position="155"/>
    </location>
</feature>
<feature type="binding site" evidence="10">
    <location>
        <position position="205"/>
    </location>
    <ligand>
        <name>Zn(2+)</name>
        <dbReference type="ChEBI" id="CHEBI:29105"/>
        <label>1</label>
    </ligand>
</feature>
<evidence type="ECO:0000313" key="15">
    <source>
        <dbReference type="Proteomes" id="UP000324797"/>
    </source>
</evidence>
<dbReference type="AlphaFoldDB" id="A0A5S4YXG0"/>
<dbReference type="Pfam" id="PF00226">
    <property type="entry name" value="DnaJ"/>
    <property type="match status" value="1"/>
</dbReference>
<evidence type="ECO:0000256" key="11">
    <source>
        <dbReference type="PROSITE-ProRule" id="PRU00546"/>
    </source>
</evidence>
<evidence type="ECO:0000259" key="13">
    <source>
        <dbReference type="PROSITE" id="PS51188"/>
    </source>
</evidence>
<feature type="binding site" evidence="10">
    <location>
        <position position="148"/>
    </location>
    <ligand>
        <name>Zn(2+)</name>
        <dbReference type="ChEBI" id="CHEBI:29105"/>
        <label>1</label>
    </ligand>
</feature>
<feature type="domain" description="J" evidence="12">
    <location>
        <begin position="6"/>
        <end position="70"/>
    </location>
</feature>
<evidence type="ECO:0000256" key="2">
    <source>
        <dbReference type="ARBA" id="ARBA00022723"/>
    </source>
</evidence>
<evidence type="ECO:0000256" key="1">
    <source>
        <dbReference type="ARBA" id="ARBA00022705"/>
    </source>
</evidence>
<feature type="domain" description="CR-type" evidence="13">
    <location>
        <begin position="135"/>
        <end position="217"/>
    </location>
</feature>
<dbReference type="InterPro" id="IPR018253">
    <property type="entry name" value="DnaJ_domain_CS"/>
</dbReference>
<feature type="binding site" evidence="10">
    <location>
        <position position="194"/>
    </location>
    <ligand>
        <name>Zn(2+)</name>
        <dbReference type="ChEBI" id="CHEBI:29105"/>
        <label>2</label>
    </ligand>
</feature>
<dbReference type="InterPro" id="IPR036869">
    <property type="entry name" value="J_dom_sf"/>
</dbReference>
<evidence type="ECO:0000256" key="9">
    <source>
        <dbReference type="ARBA" id="ARBA00067609"/>
    </source>
</evidence>
<dbReference type="PRINTS" id="PR00625">
    <property type="entry name" value="JDOMAIN"/>
</dbReference>
<dbReference type="Pfam" id="PF01556">
    <property type="entry name" value="DnaJ_C"/>
    <property type="match status" value="1"/>
</dbReference>
<comment type="caution">
    <text evidence="14">The sequence shown here is derived from an EMBL/GenBank/DDBJ whole genome shotgun (WGS) entry which is preliminary data.</text>
</comment>
<dbReference type="HAMAP" id="MF_01152">
    <property type="entry name" value="DnaJ"/>
    <property type="match status" value="1"/>
</dbReference>
<feature type="binding site" evidence="10">
    <location>
        <position position="208"/>
    </location>
    <ligand>
        <name>Zn(2+)</name>
        <dbReference type="ChEBI" id="CHEBI:29105"/>
        <label>1</label>
    </ligand>
</feature>
<keyword evidence="15" id="KW-1185">Reference proteome</keyword>
<comment type="function">
    <text evidence="10">Participates actively in the response to hyperosmotic and heat shock by preventing the aggregation of stress-denatured proteins and by disaggregating proteins, also in an autonomous, DnaK-independent fashion. Unfolded proteins bind initially to DnaJ; upon interaction with the DnaJ-bound protein, DnaK hydrolyzes its bound ATP, resulting in the formation of a stable complex. GrpE releases ADP from DnaK; ATP binding to DnaK triggers the release of the substrate protein, thus completing the reaction cycle. Several rounds of ATP-dependent interactions between DnaJ, DnaK and GrpE are required for fully efficient folding. Also involved, together with DnaK and GrpE, in the DNA replication of plasmids through activation of initiation proteins.</text>
</comment>
<evidence type="ECO:0000256" key="6">
    <source>
        <dbReference type="ARBA" id="ARBA00023016"/>
    </source>
</evidence>
<feature type="binding site" evidence="10">
    <location>
        <position position="191"/>
    </location>
    <ligand>
        <name>Zn(2+)</name>
        <dbReference type="ChEBI" id="CHEBI:29105"/>
        <label>2</label>
    </ligand>
</feature>
<keyword evidence="3 10" id="KW-0677">Repeat</keyword>
<evidence type="ECO:0000256" key="3">
    <source>
        <dbReference type="ARBA" id="ARBA00022737"/>
    </source>
</evidence>
<dbReference type="Gene3D" id="2.60.260.20">
    <property type="entry name" value="Urease metallochaperone UreE, N-terminal domain"/>
    <property type="match status" value="2"/>
</dbReference>
<dbReference type="InterPro" id="IPR036410">
    <property type="entry name" value="HSP_DnaJ_Cys-rich_dom_sf"/>
</dbReference>
<dbReference type="GO" id="GO:0031072">
    <property type="term" value="F:heat shock protein binding"/>
    <property type="evidence" value="ECO:0007669"/>
    <property type="project" value="InterPro"/>
</dbReference>
<feature type="binding site" evidence="10">
    <location>
        <position position="165"/>
    </location>
    <ligand>
        <name>Zn(2+)</name>
        <dbReference type="ChEBI" id="CHEBI:29105"/>
        <label>2</label>
    </ligand>
</feature>
<gene>
    <name evidence="10" type="primary">dnaJ</name>
    <name evidence="14" type="ORF">FXV83_05595</name>
</gene>
<evidence type="ECO:0000256" key="8">
    <source>
        <dbReference type="ARBA" id="ARBA00061004"/>
    </source>
</evidence>
<dbReference type="FunFam" id="2.10.230.10:FF:000002">
    <property type="entry name" value="Molecular chaperone DnaJ"/>
    <property type="match status" value="1"/>
</dbReference>
<dbReference type="SUPFAM" id="SSF46565">
    <property type="entry name" value="Chaperone J-domain"/>
    <property type="match status" value="1"/>
</dbReference>
<dbReference type="Gene3D" id="2.10.230.10">
    <property type="entry name" value="Heat shock protein DnaJ, cysteine-rich domain"/>
    <property type="match status" value="1"/>
</dbReference>
<dbReference type="PANTHER" id="PTHR43096:SF10">
    <property type="entry name" value="CHAPERONE PROTEIN DNAJ A6, CHLOROPLASTIC"/>
    <property type="match status" value="1"/>
</dbReference>
<dbReference type="InterPro" id="IPR001623">
    <property type="entry name" value="DnaJ_domain"/>
</dbReference>
<dbReference type="InterPro" id="IPR002939">
    <property type="entry name" value="DnaJ_C"/>
</dbReference>
<evidence type="ECO:0000256" key="5">
    <source>
        <dbReference type="ARBA" id="ARBA00022833"/>
    </source>
</evidence>
<evidence type="ECO:0000256" key="10">
    <source>
        <dbReference type="HAMAP-Rule" id="MF_01152"/>
    </source>
</evidence>
<dbReference type="Gene3D" id="1.10.287.110">
    <property type="entry name" value="DnaJ domain"/>
    <property type="match status" value="1"/>
</dbReference>
<feature type="repeat" description="CXXCXGXG motif" evidence="10">
    <location>
        <begin position="205"/>
        <end position="212"/>
    </location>
</feature>
<comment type="cofactor">
    <cofactor evidence="10">
        <name>Zn(2+)</name>
        <dbReference type="ChEBI" id="CHEBI:29105"/>
    </cofactor>
    <text evidence="10">Binds 2 Zn(2+) ions per monomer.</text>
</comment>